<dbReference type="PROSITE" id="PS51257">
    <property type="entry name" value="PROKAR_LIPOPROTEIN"/>
    <property type="match status" value="1"/>
</dbReference>
<dbReference type="RefSeq" id="WP_182979832.1">
    <property type="nucleotide sequence ID" value="NZ_BAABGB010000018.1"/>
</dbReference>
<dbReference type="EMBL" id="JABEQE010000013">
    <property type="protein sequence ID" value="MBB2173333.1"/>
    <property type="molecule type" value="Genomic_DNA"/>
</dbReference>
<keyword evidence="4" id="KW-1185">Reference proteome</keyword>
<reference evidence="3 4" key="1">
    <citation type="submission" date="2020-04" db="EMBL/GenBank/DDBJ databases">
        <title>Description of novel Gluconacetobacter.</title>
        <authorList>
            <person name="Sombolestani A."/>
        </authorList>
    </citation>
    <scope>NUCLEOTIDE SEQUENCE [LARGE SCALE GENOMIC DNA]</scope>
    <source>
        <strain evidence="3 4">LMG 27724</strain>
    </source>
</reference>
<evidence type="ECO:0000313" key="3">
    <source>
        <dbReference type="EMBL" id="MBB2173333.1"/>
    </source>
</evidence>
<evidence type="ECO:0000256" key="1">
    <source>
        <dbReference type="SAM" id="MobiDB-lite"/>
    </source>
</evidence>
<dbReference type="Proteomes" id="UP000577891">
    <property type="component" value="Unassembled WGS sequence"/>
</dbReference>
<comment type="caution">
    <text evidence="3">The sequence shown here is derived from an EMBL/GenBank/DDBJ whole genome shotgun (WGS) entry which is preliminary data.</text>
</comment>
<keyword evidence="2" id="KW-0732">Signal</keyword>
<protein>
    <recommendedName>
        <fullName evidence="5">Glycine-rich protein</fullName>
    </recommendedName>
</protein>
<evidence type="ECO:0008006" key="5">
    <source>
        <dbReference type="Google" id="ProtNLM"/>
    </source>
</evidence>
<sequence length="123" mass="11688">MKLTRILLPCLLAACLPMLAACGGDDSDGACRSGHGGSGGFGGHHGFGGGMGGGGMGGGMAGGGFGGGFGGGGGGMGGMHHGMRGDDTSSSAPCPTSSHAKGKAPTRMREVTPDQATIGDEQH</sequence>
<feature type="region of interest" description="Disordered" evidence="1">
    <location>
        <begin position="76"/>
        <end position="123"/>
    </location>
</feature>
<dbReference type="AlphaFoldDB" id="A0A7W4J2N2"/>
<gene>
    <name evidence="3" type="ORF">HLH35_14610</name>
</gene>
<feature type="compositionally biased region" description="Polar residues" evidence="1">
    <location>
        <begin position="88"/>
        <end position="99"/>
    </location>
</feature>
<feature type="chain" id="PRO_5031398507" description="Glycine-rich protein" evidence="2">
    <location>
        <begin position="21"/>
        <end position="123"/>
    </location>
</feature>
<accession>A0A7W4J2N2</accession>
<name>A0A7W4J2N2_9PROT</name>
<proteinExistence type="predicted"/>
<feature type="signal peptide" evidence="2">
    <location>
        <begin position="1"/>
        <end position="20"/>
    </location>
</feature>
<organism evidence="3 4">
    <name type="scientific">Gluconacetobacter asukensis</name>
    <dbReference type="NCBI Taxonomy" id="1017181"/>
    <lineage>
        <taxon>Bacteria</taxon>
        <taxon>Pseudomonadati</taxon>
        <taxon>Pseudomonadota</taxon>
        <taxon>Alphaproteobacteria</taxon>
        <taxon>Acetobacterales</taxon>
        <taxon>Acetobacteraceae</taxon>
        <taxon>Gluconacetobacter</taxon>
    </lineage>
</organism>
<evidence type="ECO:0000313" key="4">
    <source>
        <dbReference type="Proteomes" id="UP000577891"/>
    </source>
</evidence>
<evidence type="ECO:0000256" key="2">
    <source>
        <dbReference type="SAM" id="SignalP"/>
    </source>
</evidence>